<keyword evidence="3" id="KW-1185">Reference proteome</keyword>
<accession>A0A564YW16</accession>
<gene>
    <name evidence="2" type="ORF">WMSIL1_LOCUS9677</name>
</gene>
<dbReference type="Pfam" id="PF23055">
    <property type="entry name" value="DUF7041"/>
    <property type="match status" value="1"/>
</dbReference>
<feature type="domain" description="DUF7041" evidence="1">
    <location>
        <begin position="1"/>
        <end position="50"/>
    </location>
</feature>
<evidence type="ECO:0000313" key="2">
    <source>
        <dbReference type="EMBL" id="VUZ50774.1"/>
    </source>
</evidence>
<dbReference type="PANTHER" id="PTHR33327:SF3">
    <property type="entry name" value="RNA-DIRECTED DNA POLYMERASE"/>
    <property type="match status" value="1"/>
</dbReference>
<dbReference type="AlphaFoldDB" id="A0A564YW16"/>
<evidence type="ECO:0000259" key="1">
    <source>
        <dbReference type="Pfam" id="PF23055"/>
    </source>
</evidence>
<protein>
    <recommendedName>
        <fullName evidence="1">DUF7041 domain-containing protein</fullName>
    </recommendedName>
</protein>
<reference evidence="2 3" key="1">
    <citation type="submission" date="2019-07" db="EMBL/GenBank/DDBJ databases">
        <authorList>
            <person name="Jastrzebski P J."/>
            <person name="Paukszto L."/>
            <person name="Jastrzebski P J."/>
        </authorList>
    </citation>
    <scope>NUCLEOTIDE SEQUENCE [LARGE SCALE GENOMIC DNA]</scope>
    <source>
        <strain evidence="2 3">WMS-il1</strain>
    </source>
</reference>
<organism evidence="2 3">
    <name type="scientific">Hymenolepis diminuta</name>
    <name type="common">Rat tapeworm</name>
    <dbReference type="NCBI Taxonomy" id="6216"/>
    <lineage>
        <taxon>Eukaryota</taxon>
        <taxon>Metazoa</taxon>
        <taxon>Spiralia</taxon>
        <taxon>Lophotrochozoa</taxon>
        <taxon>Platyhelminthes</taxon>
        <taxon>Cestoda</taxon>
        <taxon>Eucestoda</taxon>
        <taxon>Cyclophyllidea</taxon>
        <taxon>Hymenolepididae</taxon>
        <taxon>Hymenolepis</taxon>
    </lineage>
</organism>
<dbReference type="EMBL" id="CABIJS010000399">
    <property type="protein sequence ID" value="VUZ50774.1"/>
    <property type="molecule type" value="Genomic_DNA"/>
</dbReference>
<dbReference type="PANTHER" id="PTHR33327">
    <property type="entry name" value="ENDONUCLEASE"/>
    <property type="match status" value="1"/>
</dbReference>
<dbReference type="Proteomes" id="UP000321570">
    <property type="component" value="Unassembled WGS sequence"/>
</dbReference>
<proteinExistence type="predicted"/>
<name>A0A564YW16_HYMDI</name>
<sequence length="155" mass="17346">MYQHAFSALPTDVAVQVVDIVEEDNSYDTLKRTVICSLSDSQEKSLQQSLLEAELGDSITSQLLHHMQRFVGKIRVDNIILRQLSMKCLPANMATCLATSINRSSLGKLAEMTDKIQELYDRPRVHAVEASVPSPPPLQQPDVLTRLLQKIESLM</sequence>
<evidence type="ECO:0000313" key="3">
    <source>
        <dbReference type="Proteomes" id="UP000321570"/>
    </source>
</evidence>
<dbReference type="InterPro" id="IPR055469">
    <property type="entry name" value="DUF7041"/>
</dbReference>